<dbReference type="Proteomes" id="UP000801492">
    <property type="component" value="Unassembled WGS sequence"/>
</dbReference>
<dbReference type="PANTHER" id="PTHR21588">
    <property type="entry name" value="COILED-COIL-HELIX-COILED-COIL-HELIX DOMAIN CONTAINING 6"/>
    <property type="match status" value="1"/>
</dbReference>
<evidence type="ECO:0000313" key="2">
    <source>
        <dbReference type="EMBL" id="KAF2883507.1"/>
    </source>
</evidence>
<name>A0A8K0CG75_IGNLU</name>
<accession>A0A8K0CG75</accession>
<gene>
    <name evidence="2" type="ORF">ILUMI_22680</name>
</gene>
<dbReference type="PANTHER" id="PTHR21588:SF18">
    <property type="entry name" value="MICOS COMPLEX SUBUNIT MIC19"/>
    <property type="match status" value="1"/>
</dbReference>
<dbReference type="InterPro" id="IPR052632">
    <property type="entry name" value="MICOS_subunit_Mic19"/>
</dbReference>
<dbReference type="GO" id="GO:0061617">
    <property type="term" value="C:MICOS complex"/>
    <property type="evidence" value="ECO:0007669"/>
    <property type="project" value="TreeGrafter"/>
</dbReference>
<evidence type="ECO:0000256" key="1">
    <source>
        <dbReference type="SAM" id="MobiDB-lite"/>
    </source>
</evidence>
<sequence>MGGGASRTRRLTLDNEESTSVIKVSEDVVQRLKTTERKSPTPAVSTIVNPVSPGATTWPAVPGGAPLGVPPQPYFYEPSLTSLQIRQEKEAALKKNDQYWEKRVTDLEKVHGKMRELMETEYHKAMEEKRDKKEDGPKCRAPPCQKRKKAVMECYSRYPREPMKCSKEVEAFAECVDVQRATLISNRS</sequence>
<reference evidence="2" key="1">
    <citation type="submission" date="2019-08" db="EMBL/GenBank/DDBJ databases">
        <title>The genome of the North American firefly Photinus pyralis.</title>
        <authorList>
            <consortium name="Photinus pyralis genome working group"/>
            <person name="Fallon T.R."/>
            <person name="Sander Lower S.E."/>
            <person name="Weng J.-K."/>
        </authorList>
    </citation>
    <scope>NUCLEOTIDE SEQUENCE</scope>
    <source>
        <strain evidence="2">TRF0915ILg1</strain>
        <tissue evidence="2">Whole body</tissue>
    </source>
</reference>
<dbReference type="AlphaFoldDB" id="A0A8K0CG75"/>
<protein>
    <submittedName>
        <fullName evidence="2">Uncharacterized protein</fullName>
    </submittedName>
</protein>
<dbReference type="EMBL" id="VTPC01090404">
    <property type="protein sequence ID" value="KAF2883507.1"/>
    <property type="molecule type" value="Genomic_DNA"/>
</dbReference>
<proteinExistence type="predicted"/>
<keyword evidence="3" id="KW-1185">Reference proteome</keyword>
<feature type="region of interest" description="Disordered" evidence="1">
    <location>
        <begin position="33"/>
        <end position="52"/>
    </location>
</feature>
<organism evidence="2 3">
    <name type="scientific">Ignelater luminosus</name>
    <name type="common">Cucubano</name>
    <name type="synonym">Pyrophorus luminosus</name>
    <dbReference type="NCBI Taxonomy" id="2038154"/>
    <lineage>
        <taxon>Eukaryota</taxon>
        <taxon>Metazoa</taxon>
        <taxon>Ecdysozoa</taxon>
        <taxon>Arthropoda</taxon>
        <taxon>Hexapoda</taxon>
        <taxon>Insecta</taxon>
        <taxon>Pterygota</taxon>
        <taxon>Neoptera</taxon>
        <taxon>Endopterygota</taxon>
        <taxon>Coleoptera</taxon>
        <taxon>Polyphaga</taxon>
        <taxon>Elateriformia</taxon>
        <taxon>Elateroidea</taxon>
        <taxon>Elateridae</taxon>
        <taxon>Agrypninae</taxon>
        <taxon>Pyrophorini</taxon>
        <taxon>Ignelater</taxon>
    </lineage>
</organism>
<dbReference type="GO" id="GO:0007007">
    <property type="term" value="P:inner mitochondrial membrane organization"/>
    <property type="evidence" value="ECO:0007669"/>
    <property type="project" value="TreeGrafter"/>
</dbReference>
<comment type="caution">
    <text evidence="2">The sequence shown here is derived from an EMBL/GenBank/DDBJ whole genome shotgun (WGS) entry which is preliminary data.</text>
</comment>
<dbReference type="OrthoDB" id="70030at2759"/>
<evidence type="ECO:0000313" key="3">
    <source>
        <dbReference type="Proteomes" id="UP000801492"/>
    </source>
</evidence>